<evidence type="ECO:0000313" key="3">
    <source>
        <dbReference type="EMBL" id="HEM67151.1"/>
    </source>
</evidence>
<comment type="caution">
    <text evidence="3">The sequence shown here is derived from an EMBL/GenBank/DDBJ whole genome shotgun (WGS) entry which is preliminary data.</text>
</comment>
<sequence>MSEAKNTDVEPSSIIRDIIVKEEFVKPNRRVFIIDRSKIREAISRLIKAYGETSIYISTIAGVDRIEQGLMELNYFISVLPRREVIVLRVQIPRVQPVIDTLIDIIPGVFAGESETFDLLGIQFNGNSFIKRGFFVPEDVTNKGVYPLRKDAKW</sequence>
<dbReference type="AlphaFoldDB" id="A0A7J2U323"/>
<name>A0A7J2U323_9CREN</name>
<dbReference type="Pfam" id="PF00329">
    <property type="entry name" value="Complex1_30kDa"/>
    <property type="match status" value="1"/>
</dbReference>
<dbReference type="PANTHER" id="PTHR10884">
    <property type="entry name" value="NADH DEHYDROGENASE UBIQUINONE IRON-SULFUR PROTEIN 3"/>
    <property type="match status" value="1"/>
</dbReference>
<proteinExistence type="inferred from homology"/>
<dbReference type="SUPFAM" id="SSF143243">
    <property type="entry name" value="Nqo5-like"/>
    <property type="match status" value="1"/>
</dbReference>
<dbReference type="InterPro" id="IPR037232">
    <property type="entry name" value="NADH_quin_OxRdtase_su_C/D-like"/>
</dbReference>
<accession>A0A7J2U323</accession>
<feature type="domain" description="NADH:ubiquinone oxidoreductase 30kDa subunit" evidence="2">
    <location>
        <begin position="34"/>
        <end position="153"/>
    </location>
</feature>
<organism evidence="3">
    <name type="scientific">Ignisphaera aggregans</name>
    <dbReference type="NCBI Taxonomy" id="334771"/>
    <lineage>
        <taxon>Archaea</taxon>
        <taxon>Thermoproteota</taxon>
        <taxon>Thermoprotei</taxon>
        <taxon>Desulfurococcales</taxon>
        <taxon>Desulfurococcaceae</taxon>
        <taxon>Ignisphaera</taxon>
    </lineage>
</organism>
<dbReference type="PANTHER" id="PTHR10884:SF14">
    <property type="entry name" value="NADH DEHYDROGENASE [UBIQUINONE] IRON-SULFUR PROTEIN 3, MITOCHONDRIAL"/>
    <property type="match status" value="1"/>
</dbReference>
<protein>
    <submittedName>
        <fullName evidence="3">NADH-quinone oxidoreductase subunit C</fullName>
    </submittedName>
</protein>
<evidence type="ECO:0000259" key="2">
    <source>
        <dbReference type="Pfam" id="PF00329"/>
    </source>
</evidence>
<dbReference type="Gene3D" id="3.30.460.80">
    <property type="entry name" value="NADH:ubiquinone oxidoreductase, 30kDa subunit"/>
    <property type="match status" value="1"/>
</dbReference>
<comment type="similarity">
    <text evidence="1">Belongs to the complex I 30 kDa subunit family.</text>
</comment>
<reference evidence="3" key="1">
    <citation type="journal article" date="2020" name="mSystems">
        <title>Genome- and Community-Level Interaction Insights into Carbon Utilization and Element Cycling Functions of Hydrothermarchaeota in Hydrothermal Sediment.</title>
        <authorList>
            <person name="Zhou Z."/>
            <person name="Liu Y."/>
            <person name="Xu W."/>
            <person name="Pan J."/>
            <person name="Luo Z.H."/>
            <person name="Li M."/>
        </authorList>
    </citation>
    <scope>NUCLEOTIDE SEQUENCE [LARGE SCALE GENOMIC DNA]</scope>
    <source>
        <strain evidence="3">SpSt-125</strain>
    </source>
</reference>
<dbReference type="InterPro" id="IPR001268">
    <property type="entry name" value="NADH_UbQ_OxRdtase_30kDa_su"/>
</dbReference>
<gene>
    <name evidence="3" type="ORF">ENO26_06255</name>
</gene>
<evidence type="ECO:0000256" key="1">
    <source>
        <dbReference type="ARBA" id="ARBA00007569"/>
    </source>
</evidence>
<dbReference type="GO" id="GO:0008137">
    <property type="term" value="F:NADH dehydrogenase (ubiquinone) activity"/>
    <property type="evidence" value="ECO:0007669"/>
    <property type="project" value="InterPro"/>
</dbReference>
<dbReference type="EMBL" id="DSEU01000040">
    <property type="protein sequence ID" value="HEM67151.1"/>
    <property type="molecule type" value="Genomic_DNA"/>
</dbReference>